<dbReference type="PANTHER" id="PTHR30480:SF13">
    <property type="entry name" value="BETA-HEXOSAMINIDASE"/>
    <property type="match status" value="1"/>
</dbReference>
<dbReference type="AlphaFoldDB" id="A0A3N4P0U2"/>
<dbReference type="InterPro" id="IPR017853">
    <property type="entry name" value="GH"/>
</dbReference>
<evidence type="ECO:0000256" key="1">
    <source>
        <dbReference type="ARBA" id="ARBA00001231"/>
    </source>
</evidence>
<keyword evidence="9" id="KW-1185">Reference proteome</keyword>
<evidence type="ECO:0000256" key="3">
    <source>
        <dbReference type="ARBA" id="ARBA00012663"/>
    </source>
</evidence>
<dbReference type="InterPro" id="IPR019800">
    <property type="entry name" value="Glyco_hydro_3_AS"/>
</dbReference>
<feature type="domain" description="Glycoside hydrolase family 3 N-terminal" evidence="7">
    <location>
        <begin position="45"/>
        <end position="361"/>
    </location>
</feature>
<dbReference type="EC" id="3.2.1.52" evidence="3"/>
<dbReference type="GO" id="GO:0005975">
    <property type="term" value="P:carbohydrate metabolic process"/>
    <property type="evidence" value="ECO:0007669"/>
    <property type="project" value="InterPro"/>
</dbReference>
<gene>
    <name evidence="8" type="ORF">EGM88_02010</name>
</gene>
<proteinExistence type="inferred from homology"/>
<name>A0A3N4P0U2_9FLAO</name>
<dbReference type="Proteomes" id="UP000270856">
    <property type="component" value="Unassembled WGS sequence"/>
</dbReference>
<dbReference type="SUPFAM" id="SSF56601">
    <property type="entry name" value="beta-lactamase/transpeptidase-like"/>
    <property type="match status" value="1"/>
</dbReference>
<evidence type="ECO:0000259" key="6">
    <source>
        <dbReference type="Pfam" id="PF00144"/>
    </source>
</evidence>
<dbReference type="PROSITE" id="PS00775">
    <property type="entry name" value="GLYCOSYL_HYDROL_F3"/>
    <property type="match status" value="1"/>
</dbReference>
<keyword evidence="4" id="KW-0378">Hydrolase</keyword>
<dbReference type="InterPro" id="IPR012338">
    <property type="entry name" value="Beta-lactam/transpept-like"/>
</dbReference>
<dbReference type="RefSeq" id="WP_123896295.1">
    <property type="nucleotide sequence ID" value="NZ_RPFJ01000002.1"/>
</dbReference>
<dbReference type="InterPro" id="IPR001466">
    <property type="entry name" value="Beta-lactam-related"/>
</dbReference>
<dbReference type="PANTHER" id="PTHR30480">
    <property type="entry name" value="BETA-HEXOSAMINIDASE-RELATED"/>
    <property type="match status" value="1"/>
</dbReference>
<comment type="caution">
    <text evidence="8">The sequence shown here is derived from an EMBL/GenBank/DDBJ whole genome shotgun (WGS) entry which is preliminary data.</text>
</comment>
<dbReference type="Gene3D" id="3.40.710.10">
    <property type="entry name" value="DD-peptidase/beta-lactamase superfamily"/>
    <property type="match status" value="1"/>
</dbReference>
<organism evidence="8 9">
    <name type="scientific">Aureibaculum marinum</name>
    <dbReference type="NCBI Taxonomy" id="2487930"/>
    <lineage>
        <taxon>Bacteria</taxon>
        <taxon>Pseudomonadati</taxon>
        <taxon>Bacteroidota</taxon>
        <taxon>Flavobacteriia</taxon>
        <taxon>Flavobacteriales</taxon>
        <taxon>Flavobacteriaceae</taxon>
        <taxon>Aureibaculum</taxon>
    </lineage>
</organism>
<evidence type="ECO:0000313" key="9">
    <source>
        <dbReference type="Proteomes" id="UP000270856"/>
    </source>
</evidence>
<dbReference type="PRINTS" id="PR00133">
    <property type="entry name" value="GLHYDRLASE3"/>
</dbReference>
<dbReference type="EMBL" id="RPFJ01000002">
    <property type="protein sequence ID" value="RPE00059.1"/>
    <property type="molecule type" value="Genomic_DNA"/>
</dbReference>
<reference evidence="8 9" key="1">
    <citation type="submission" date="2018-11" db="EMBL/GenBank/DDBJ databases">
        <title>Aureibaculum marinum gen. nov., sp. nov., a member of the family Flavobacteriaceae isolated from the Bohai Sea.</title>
        <authorList>
            <person name="Ji X."/>
        </authorList>
    </citation>
    <scope>NUCLEOTIDE SEQUENCE [LARGE SCALE GENOMIC DNA]</scope>
    <source>
        <strain evidence="8 9">BH-SD17</strain>
    </source>
</reference>
<dbReference type="InterPro" id="IPR001764">
    <property type="entry name" value="Glyco_hydro_3_N"/>
</dbReference>
<dbReference type="InterPro" id="IPR036962">
    <property type="entry name" value="Glyco_hydro_3_N_sf"/>
</dbReference>
<evidence type="ECO:0000256" key="4">
    <source>
        <dbReference type="ARBA" id="ARBA00022801"/>
    </source>
</evidence>
<dbReference type="OrthoDB" id="9805821at2"/>
<evidence type="ECO:0000259" key="7">
    <source>
        <dbReference type="Pfam" id="PF00933"/>
    </source>
</evidence>
<sequence length="974" mass="110141">MNTRILSILTLLLCFSVHTQEIDPLEKLDTYGQTVWVDSIMKSMTIDEKIGQLFMVQTYSNRDAQHEQDIIDLIKTYHIGGLVFFQGTPEKQIKMTNVFQKTSKVPLLIGFDGEWGLDMRLDNTYRFPWNMTLGAIQDESLIEEFGEMLGKHHSRIGIHVNFAPVVDVNINPANPIIGNRSFGEDPKNVAAKAIAFTKGMQSKHVLANAKHFPGHGDTDADSHLTLPTIPFSKQRLDSVELYPYRELFKNGLASVMVGHLSVPELEPNEALPSSLSKNIVNDLLKEKMGFKGLIFTDALNMKGAANFSSAAEINLEVIKAGNDILLMPGDIPASFAKLKEAIANGTITKTRLDESVRKILKAKYWAGLKNFKPITLENLHEDINGEDAEMLHYKLIENATTLLKNELQVFPVKDLSEAKIAYVKLGDDDNTTFVNRLNDYTKVDVISGKNLNEVIKKLKPYNLVIIGYHKSNESAWKDFKFSNKELVWLQEIARSKRVILDVFASAYSLLDIKTFTNIESVLVSYQNSKISQDISAQQIFGALSTKGRLPVSINDDFKVGDGINSSKLYRLSYGVPESVGMSSKKLERIDSLAKQVINSKMAPGLQVLVARKGKVVYRKSFGYHTAKKETRVQNSHLYDLASVTKILGGLPLIMKAEEEGKFTLETTLGELFPVLSNTDKKDITLKEALSHYGRLQAWIPYYLKTLDSVTKKASDKYYRNRPSEKFSIKVANKLYLRTDYKDSMYQAIADSPLLTRKRYKYSGLIFYLFNDYFEKTYNQPMDISDETFFYKPLGATTLTYKPREKFSEKIIVPTERDMYFREQLLRGYVHDQGAAMFGGVNGNAGLFSNSNDVAKMMQMYLQEGYYGGKRYFKAETVRKFNKRYYSKNDVRRGLGFDKPQINPREKATCGCVSPKSFGHSGYTGTYTWADPETELVYVFLSNRVYPTANNSGLVKSNIRTVAQQIIQDAIIAED</sequence>
<evidence type="ECO:0000256" key="2">
    <source>
        <dbReference type="ARBA" id="ARBA00005336"/>
    </source>
</evidence>
<dbReference type="SUPFAM" id="SSF51445">
    <property type="entry name" value="(Trans)glycosidases"/>
    <property type="match status" value="1"/>
</dbReference>
<dbReference type="GO" id="GO:0004563">
    <property type="term" value="F:beta-N-acetylhexosaminidase activity"/>
    <property type="evidence" value="ECO:0007669"/>
    <property type="project" value="UniProtKB-EC"/>
</dbReference>
<dbReference type="InterPro" id="IPR050226">
    <property type="entry name" value="NagZ_Beta-hexosaminidase"/>
</dbReference>
<evidence type="ECO:0000313" key="8">
    <source>
        <dbReference type="EMBL" id="RPE00059.1"/>
    </source>
</evidence>
<dbReference type="Gene3D" id="3.20.20.300">
    <property type="entry name" value="Glycoside hydrolase, family 3, N-terminal domain"/>
    <property type="match status" value="1"/>
</dbReference>
<accession>A0A3N4P0U2</accession>
<protein>
    <recommendedName>
        <fullName evidence="3">beta-N-acetylhexosaminidase</fullName>
        <ecNumber evidence="3">3.2.1.52</ecNumber>
    </recommendedName>
</protein>
<dbReference type="GO" id="GO:0009254">
    <property type="term" value="P:peptidoglycan turnover"/>
    <property type="evidence" value="ECO:0007669"/>
    <property type="project" value="TreeGrafter"/>
</dbReference>
<feature type="domain" description="Beta-lactamase-related" evidence="6">
    <location>
        <begin position="595"/>
        <end position="948"/>
    </location>
</feature>
<dbReference type="Pfam" id="PF00144">
    <property type="entry name" value="Beta-lactamase"/>
    <property type="match status" value="1"/>
</dbReference>
<evidence type="ECO:0000256" key="5">
    <source>
        <dbReference type="ARBA" id="ARBA00023295"/>
    </source>
</evidence>
<dbReference type="Pfam" id="PF00933">
    <property type="entry name" value="Glyco_hydro_3"/>
    <property type="match status" value="1"/>
</dbReference>
<comment type="catalytic activity">
    <reaction evidence="1">
        <text>Hydrolysis of terminal non-reducing N-acetyl-D-hexosamine residues in N-acetyl-beta-D-hexosaminides.</text>
        <dbReference type="EC" id="3.2.1.52"/>
    </reaction>
</comment>
<comment type="similarity">
    <text evidence="2">Belongs to the glycosyl hydrolase 3 family.</text>
</comment>
<keyword evidence="5" id="KW-0326">Glycosidase</keyword>